<feature type="domain" description="NAD-dependent epimerase/dehydratase" evidence="1">
    <location>
        <begin position="10"/>
        <end position="244"/>
    </location>
</feature>
<sequence length="327" mass="36335">MSTYFKNKKVLVAGGTGMIGIPLVQLLQEQGAEVRVASMDDSSRCPEGAEFMKVDMTSEDNCIKACKGMDQVFNLLGVKASPATAKNKPASHFVTNMLLQINLMEAARKCDVEGMLFTSSVGVYPPAQVLKEDDVWEGFPSPNDWYGGWAKRMGELQMEGYRKEYDWEKLTVVRPTNVYGPWDCFYGEHAMVVPSLIRRATESDGELMVWGDGSPKRDFILARDVADGMIQVAEKNPAEPINLGSGNARSIKDLVEIVVECVNPDLELKWDVDKPAGDMLRCMDTTRAESYGIFAKTSLEDGVKETVEWFKTQGVNTCGVHNAYEER</sequence>
<reference evidence="2" key="1">
    <citation type="journal article" date="2022" name="Arch. Microbiol.">
        <title>Pseudodesulfovibrio sediminis sp. nov., a mesophilic and neutrophilic sulfate-reducing bacterium isolated from sediment of a brackish lake.</title>
        <authorList>
            <person name="Takahashi A."/>
            <person name="Kojima H."/>
            <person name="Watanabe M."/>
            <person name="Fukui M."/>
        </authorList>
    </citation>
    <scope>NUCLEOTIDE SEQUENCE</scope>
    <source>
        <strain evidence="2">SF6</strain>
    </source>
</reference>
<dbReference type="InterPro" id="IPR036291">
    <property type="entry name" value="NAD(P)-bd_dom_sf"/>
</dbReference>
<keyword evidence="3" id="KW-1185">Reference proteome</keyword>
<accession>A0ABN6ERK7</accession>
<evidence type="ECO:0000313" key="3">
    <source>
        <dbReference type="Proteomes" id="UP001053296"/>
    </source>
</evidence>
<evidence type="ECO:0000313" key="2">
    <source>
        <dbReference type="EMBL" id="BCS87508.1"/>
    </source>
</evidence>
<dbReference type="SUPFAM" id="SSF51735">
    <property type="entry name" value="NAD(P)-binding Rossmann-fold domains"/>
    <property type="match status" value="1"/>
</dbReference>
<dbReference type="EMBL" id="AP024485">
    <property type="protein sequence ID" value="BCS87508.1"/>
    <property type="molecule type" value="Genomic_DNA"/>
</dbReference>
<dbReference type="PANTHER" id="PTHR43238">
    <property type="entry name" value="GDP-L-FUCOSE SYNTHASE"/>
    <property type="match status" value="1"/>
</dbReference>
<protein>
    <submittedName>
        <fullName evidence="2">GDP-L-fucose synthase</fullName>
    </submittedName>
</protein>
<dbReference type="RefSeq" id="WP_229593837.1">
    <property type="nucleotide sequence ID" value="NZ_AP024485.1"/>
</dbReference>
<dbReference type="Proteomes" id="UP001053296">
    <property type="component" value="Chromosome"/>
</dbReference>
<organism evidence="2 3">
    <name type="scientific">Pseudodesulfovibrio sediminis</name>
    <dbReference type="NCBI Taxonomy" id="2810563"/>
    <lineage>
        <taxon>Bacteria</taxon>
        <taxon>Pseudomonadati</taxon>
        <taxon>Thermodesulfobacteriota</taxon>
        <taxon>Desulfovibrionia</taxon>
        <taxon>Desulfovibrionales</taxon>
        <taxon>Desulfovibrionaceae</taxon>
    </lineage>
</organism>
<dbReference type="Pfam" id="PF01370">
    <property type="entry name" value="Epimerase"/>
    <property type="match status" value="1"/>
</dbReference>
<proteinExistence type="predicted"/>
<gene>
    <name evidence="2" type="primary">fcl_1</name>
    <name evidence="2" type="ORF">PSDVSF_07500</name>
</gene>
<name>A0ABN6ERK7_9BACT</name>
<dbReference type="Gene3D" id="3.40.50.720">
    <property type="entry name" value="NAD(P)-binding Rossmann-like Domain"/>
    <property type="match status" value="1"/>
</dbReference>
<evidence type="ECO:0000259" key="1">
    <source>
        <dbReference type="Pfam" id="PF01370"/>
    </source>
</evidence>
<dbReference type="InterPro" id="IPR001509">
    <property type="entry name" value="Epimerase_deHydtase"/>
</dbReference>
<dbReference type="PANTHER" id="PTHR43238:SF1">
    <property type="entry name" value="GDP-L-FUCOSE SYNTHASE"/>
    <property type="match status" value="1"/>
</dbReference>
<dbReference type="Gene3D" id="3.90.25.10">
    <property type="entry name" value="UDP-galactose 4-epimerase, domain 1"/>
    <property type="match status" value="1"/>
</dbReference>